<dbReference type="RefSeq" id="WP_072696026.1">
    <property type="nucleotide sequence ID" value="NZ_FRDI01000002.1"/>
</dbReference>
<dbReference type="EMBL" id="FRDI01000002">
    <property type="protein sequence ID" value="SHN52212.1"/>
    <property type="molecule type" value="Genomic_DNA"/>
</dbReference>
<protein>
    <submittedName>
        <fullName evidence="1">Uncharacterized protein</fullName>
    </submittedName>
</protein>
<name>A0A1M7S1N6_9BACT</name>
<gene>
    <name evidence="1" type="ORF">SAMN02745728_00437</name>
</gene>
<proteinExistence type="predicted"/>
<reference evidence="1 2" key="1">
    <citation type="submission" date="2016-12" db="EMBL/GenBank/DDBJ databases">
        <authorList>
            <person name="Song W.-J."/>
            <person name="Kurnit D.M."/>
        </authorList>
    </citation>
    <scope>NUCLEOTIDE SEQUENCE [LARGE SCALE GENOMIC DNA]</scope>
    <source>
        <strain evidence="1 2">DSM 11393</strain>
    </source>
</reference>
<dbReference type="AlphaFoldDB" id="A0A1M7S1N6"/>
<dbReference type="Proteomes" id="UP000186469">
    <property type="component" value="Unassembled WGS sequence"/>
</dbReference>
<dbReference type="OrthoDB" id="174931at2"/>
<organism evidence="1 2">
    <name type="scientific">Desulfovibrio litoralis DSM 11393</name>
    <dbReference type="NCBI Taxonomy" id="1121455"/>
    <lineage>
        <taxon>Bacteria</taxon>
        <taxon>Pseudomonadati</taxon>
        <taxon>Thermodesulfobacteriota</taxon>
        <taxon>Desulfovibrionia</taxon>
        <taxon>Desulfovibrionales</taxon>
        <taxon>Desulfovibrionaceae</taxon>
        <taxon>Desulfovibrio</taxon>
    </lineage>
</organism>
<sequence length="354" mass="40500">MEKTIAFKDEYMKRFGKKYADIFKNFCGQVLNRIERDGVVIQEQKRVLDEADLIAYLLDEYNQWTQDLQAERYKKCKGRTVEDVMLSHALGYTNHVFITLGEIKAFTSGDFNQIYRFLGLFTRYYYASNIHNELIHGGGYASGSGIDHGGYGDAVSACFALMRPDWAKCFYPKELGLIKKCHRDTNRIESLVAGILHDNDEWKEKAYKDAQIFLKGKRSVSVHAAISYLCNLYDADTSGMSSNLAVLMKNYHKTPWLTLPGGYSNVISLYGYYLMGKTYLSESDFAKVERPAGSGWWNEYIDVCLQNPPTALDELPIIFPEPLGFLNEAMRWIEQGPPLGTVRLAMDIPRENRR</sequence>
<keyword evidence="2" id="KW-1185">Reference proteome</keyword>
<accession>A0A1M7S1N6</accession>
<evidence type="ECO:0000313" key="2">
    <source>
        <dbReference type="Proteomes" id="UP000186469"/>
    </source>
</evidence>
<evidence type="ECO:0000313" key="1">
    <source>
        <dbReference type="EMBL" id="SHN52212.1"/>
    </source>
</evidence>